<comment type="catalytic activity">
    <reaction evidence="1">
        <text>Endonucleolytic cleavage to 5'-phosphomonoester.</text>
        <dbReference type="EC" id="3.1.26.4"/>
    </reaction>
</comment>
<dbReference type="NCBIfam" id="NF000595">
    <property type="entry name" value="PRK00015.1-3"/>
    <property type="match status" value="1"/>
</dbReference>
<keyword evidence="11" id="KW-0255">Endonuclease</keyword>
<evidence type="ECO:0000256" key="2">
    <source>
        <dbReference type="ARBA" id="ARBA00001936"/>
    </source>
</evidence>
<dbReference type="NCBIfam" id="NF000594">
    <property type="entry name" value="PRK00015.1-1"/>
    <property type="match status" value="1"/>
</dbReference>
<dbReference type="CDD" id="cd07182">
    <property type="entry name" value="RNase_HII_bacteria_HII_like"/>
    <property type="match status" value="1"/>
</dbReference>
<comment type="cofactor">
    <cofactor evidence="3">
        <name>Mg(2+)</name>
        <dbReference type="ChEBI" id="CHEBI:18420"/>
    </cofactor>
</comment>
<dbReference type="GO" id="GO:0004523">
    <property type="term" value="F:RNA-DNA hybrid ribonuclease activity"/>
    <property type="evidence" value="ECO:0007669"/>
    <property type="project" value="UniProtKB-EC"/>
</dbReference>
<evidence type="ECO:0000256" key="6">
    <source>
        <dbReference type="ARBA" id="ARBA00012180"/>
    </source>
</evidence>
<dbReference type="AlphaFoldDB" id="A0A382TC91"/>
<dbReference type="SUPFAM" id="SSF53098">
    <property type="entry name" value="Ribonuclease H-like"/>
    <property type="match status" value="1"/>
</dbReference>
<dbReference type="InterPro" id="IPR022898">
    <property type="entry name" value="RNase_HII"/>
</dbReference>
<comment type="similarity">
    <text evidence="5">Belongs to the RNase HII family.</text>
</comment>
<protein>
    <recommendedName>
        <fullName evidence="7">Ribonuclease HII</fullName>
        <ecNumber evidence="6">3.1.26.4</ecNumber>
    </recommendedName>
</protein>
<evidence type="ECO:0000256" key="10">
    <source>
        <dbReference type="ARBA" id="ARBA00022723"/>
    </source>
</evidence>
<dbReference type="EC" id="3.1.26.4" evidence="6"/>
<keyword evidence="8" id="KW-0963">Cytoplasm</keyword>
<dbReference type="GO" id="GO:0006298">
    <property type="term" value="P:mismatch repair"/>
    <property type="evidence" value="ECO:0007669"/>
    <property type="project" value="TreeGrafter"/>
</dbReference>
<dbReference type="GO" id="GO:0003723">
    <property type="term" value="F:RNA binding"/>
    <property type="evidence" value="ECO:0007669"/>
    <property type="project" value="InterPro"/>
</dbReference>
<dbReference type="InterPro" id="IPR001352">
    <property type="entry name" value="RNase_HII/HIII"/>
</dbReference>
<keyword evidence="12" id="KW-0378">Hydrolase</keyword>
<reference evidence="15" key="1">
    <citation type="submission" date="2018-05" db="EMBL/GenBank/DDBJ databases">
        <authorList>
            <person name="Lanie J.A."/>
            <person name="Ng W.-L."/>
            <person name="Kazmierczak K.M."/>
            <person name="Andrzejewski T.M."/>
            <person name="Davidsen T.M."/>
            <person name="Wayne K.J."/>
            <person name="Tettelin H."/>
            <person name="Glass J.I."/>
            <person name="Rusch D."/>
            <person name="Podicherti R."/>
            <person name="Tsui H.-C.T."/>
            <person name="Winkler M.E."/>
        </authorList>
    </citation>
    <scope>NUCLEOTIDE SEQUENCE</scope>
</reference>
<evidence type="ECO:0000256" key="8">
    <source>
        <dbReference type="ARBA" id="ARBA00022490"/>
    </source>
</evidence>
<evidence type="ECO:0000259" key="14">
    <source>
        <dbReference type="PROSITE" id="PS51975"/>
    </source>
</evidence>
<organism evidence="15">
    <name type="scientific">marine metagenome</name>
    <dbReference type="NCBI Taxonomy" id="408172"/>
    <lineage>
        <taxon>unclassified sequences</taxon>
        <taxon>metagenomes</taxon>
        <taxon>ecological metagenomes</taxon>
    </lineage>
</organism>
<dbReference type="InterPro" id="IPR036397">
    <property type="entry name" value="RNaseH_sf"/>
</dbReference>
<proteinExistence type="inferred from homology"/>
<evidence type="ECO:0000256" key="13">
    <source>
        <dbReference type="ARBA" id="ARBA00023211"/>
    </source>
</evidence>
<keyword evidence="10" id="KW-0479">Metal-binding</keyword>
<dbReference type="PROSITE" id="PS51975">
    <property type="entry name" value="RNASE_H_2"/>
    <property type="match status" value="1"/>
</dbReference>
<comment type="cofactor">
    <cofactor evidence="2">
        <name>Mn(2+)</name>
        <dbReference type="ChEBI" id="CHEBI:29035"/>
    </cofactor>
</comment>
<dbReference type="Pfam" id="PF01351">
    <property type="entry name" value="RNase_HII"/>
    <property type="match status" value="1"/>
</dbReference>
<name>A0A382TC91_9ZZZZ</name>
<dbReference type="PANTHER" id="PTHR10954">
    <property type="entry name" value="RIBONUCLEASE H2 SUBUNIT A"/>
    <property type="match status" value="1"/>
</dbReference>
<comment type="subcellular location">
    <subcellularLocation>
        <location evidence="4">Cytoplasm</location>
    </subcellularLocation>
</comment>
<dbReference type="GO" id="GO:0046872">
    <property type="term" value="F:metal ion binding"/>
    <property type="evidence" value="ECO:0007669"/>
    <property type="project" value="UniProtKB-KW"/>
</dbReference>
<dbReference type="InterPro" id="IPR024567">
    <property type="entry name" value="RNase_HII/HIII_dom"/>
</dbReference>
<dbReference type="EMBL" id="UINC01135489">
    <property type="protein sequence ID" value="SVD19666.1"/>
    <property type="molecule type" value="Genomic_DNA"/>
</dbReference>
<accession>A0A382TC91</accession>
<dbReference type="FunFam" id="3.30.420.10:FF:000006">
    <property type="entry name" value="Ribonuclease HII"/>
    <property type="match status" value="1"/>
</dbReference>
<dbReference type="PANTHER" id="PTHR10954:SF18">
    <property type="entry name" value="RIBONUCLEASE HII"/>
    <property type="match status" value="1"/>
</dbReference>
<evidence type="ECO:0000256" key="5">
    <source>
        <dbReference type="ARBA" id="ARBA00007383"/>
    </source>
</evidence>
<evidence type="ECO:0000256" key="9">
    <source>
        <dbReference type="ARBA" id="ARBA00022722"/>
    </source>
</evidence>
<dbReference type="GO" id="GO:0043137">
    <property type="term" value="P:DNA replication, removal of RNA primer"/>
    <property type="evidence" value="ECO:0007669"/>
    <property type="project" value="TreeGrafter"/>
</dbReference>
<feature type="domain" description="RNase H type-2" evidence="14">
    <location>
        <begin position="1"/>
        <end position="190"/>
    </location>
</feature>
<dbReference type="GO" id="GO:0005737">
    <property type="term" value="C:cytoplasm"/>
    <property type="evidence" value="ECO:0007669"/>
    <property type="project" value="UniProtKB-SubCell"/>
</dbReference>
<sequence>MLIAGVDEVGRGSLAGPVVAAAVILDDKIDIEGIKDSKKIPFNKRKYLDKYIKNQSISWSIALASVDEINILNILQASLLAMKRAIQGLDQEPEMTLIDGIHLPELEVPSKAVIKGDSKIKSIMSASIIAKVARDEMMLKMDRVYPLYKFKQHKGYPTKLHLSALKLHGPCSEHRSFFKPVEKYSNLDKN</sequence>
<dbReference type="InterPro" id="IPR012337">
    <property type="entry name" value="RNaseH-like_sf"/>
</dbReference>
<keyword evidence="13" id="KW-0464">Manganese</keyword>
<evidence type="ECO:0000256" key="1">
    <source>
        <dbReference type="ARBA" id="ARBA00000077"/>
    </source>
</evidence>
<dbReference type="NCBIfam" id="NF000596">
    <property type="entry name" value="PRK00015.1-4"/>
    <property type="match status" value="1"/>
</dbReference>
<evidence type="ECO:0000256" key="12">
    <source>
        <dbReference type="ARBA" id="ARBA00022801"/>
    </source>
</evidence>
<dbReference type="Gene3D" id="3.30.420.10">
    <property type="entry name" value="Ribonuclease H-like superfamily/Ribonuclease H"/>
    <property type="match status" value="1"/>
</dbReference>
<gene>
    <name evidence="15" type="ORF">METZ01_LOCUS372520</name>
</gene>
<evidence type="ECO:0000256" key="4">
    <source>
        <dbReference type="ARBA" id="ARBA00004496"/>
    </source>
</evidence>
<dbReference type="HAMAP" id="MF_00052_B">
    <property type="entry name" value="RNase_HII_B"/>
    <property type="match status" value="1"/>
</dbReference>
<evidence type="ECO:0000256" key="7">
    <source>
        <dbReference type="ARBA" id="ARBA00019179"/>
    </source>
</evidence>
<keyword evidence="9" id="KW-0540">Nuclease</keyword>
<evidence type="ECO:0000256" key="3">
    <source>
        <dbReference type="ARBA" id="ARBA00001946"/>
    </source>
</evidence>
<evidence type="ECO:0000313" key="15">
    <source>
        <dbReference type="EMBL" id="SVD19666.1"/>
    </source>
</evidence>
<dbReference type="GO" id="GO:0032299">
    <property type="term" value="C:ribonuclease H2 complex"/>
    <property type="evidence" value="ECO:0007669"/>
    <property type="project" value="TreeGrafter"/>
</dbReference>
<evidence type="ECO:0000256" key="11">
    <source>
        <dbReference type="ARBA" id="ARBA00022759"/>
    </source>
</evidence>